<feature type="chain" id="PRO_5015697327" description="Methyltransferase" evidence="2">
    <location>
        <begin position="27"/>
        <end position="73"/>
    </location>
</feature>
<keyword evidence="1" id="KW-1133">Transmembrane helix</keyword>
<dbReference type="AlphaFoldDB" id="A0A2T3J9D1"/>
<gene>
    <name evidence="3" type="ORF">C9J12_22685</name>
</gene>
<name>A0A2T3J9D1_9GAMM</name>
<evidence type="ECO:0000256" key="1">
    <source>
        <dbReference type="SAM" id="Phobius"/>
    </source>
</evidence>
<organism evidence="3 4">
    <name type="scientific">Photobacterium frigidiphilum</name>
    <dbReference type="NCBI Taxonomy" id="264736"/>
    <lineage>
        <taxon>Bacteria</taxon>
        <taxon>Pseudomonadati</taxon>
        <taxon>Pseudomonadota</taxon>
        <taxon>Gammaproteobacteria</taxon>
        <taxon>Vibrionales</taxon>
        <taxon>Vibrionaceae</taxon>
        <taxon>Photobacterium</taxon>
    </lineage>
</organism>
<dbReference type="RefSeq" id="WP_107244785.1">
    <property type="nucleotide sequence ID" value="NZ_PYMJ01000031.1"/>
</dbReference>
<evidence type="ECO:0000313" key="3">
    <source>
        <dbReference type="EMBL" id="PSU45376.1"/>
    </source>
</evidence>
<feature type="signal peptide" evidence="2">
    <location>
        <begin position="1"/>
        <end position="26"/>
    </location>
</feature>
<dbReference type="Proteomes" id="UP000240987">
    <property type="component" value="Unassembled WGS sequence"/>
</dbReference>
<evidence type="ECO:0008006" key="5">
    <source>
        <dbReference type="Google" id="ProtNLM"/>
    </source>
</evidence>
<protein>
    <recommendedName>
        <fullName evidence="5">Methyltransferase</fullName>
    </recommendedName>
</protein>
<proteinExistence type="predicted"/>
<evidence type="ECO:0000313" key="4">
    <source>
        <dbReference type="Proteomes" id="UP000240987"/>
    </source>
</evidence>
<keyword evidence="2" id="KW-0732">Signal</keyword>
<sequence>MSQKTTTAQKLLLGIGVMAIGAPAFAVEGAIDVSGAVSIIGGLTAAVAAIGAAKLAPAATSVAFKWVKGAIFS</sequence>
<dbReference type="EMBL" id="PYMJ01000031">
    <property type="protein sequence ID" value="PSU45376.1"/>
    <property type="molecule type" value="Genomic_DNA"/>
</dbReference>
<keyword evidence="4" id="KW-1185">Reference proteome</keyword>
<evidence type="ECO:0000256" key="2">
    <source>
        <dbReference type="SAM" id="SignalP"/>
    </source>
</evidence>
<dbReference type="Pfam" id="PF05356">
    <property type="entry name" value="Phage_Coat_B"/>
    <property type="match status" value="1"/>
</dbReference>
<comment type="caution">
    <text evidence="3">The sequence shown here is derived from an EMBL/GenBank/DDBJ whole genome shotgun (WGS) entry which is preliminary data.</text>
</comment>
<keyword evidence="1" id="KW-0812">Transmembrane</keyword>
<dbReference type="InterPro" id="IPR008020">
    <property type="entry name" value="G8P"/>
</dbReference>
<keyword evidence="1" id="KW-0472">Membrane</keyword>
<feature type="transmembrane region" description="Helical" evidence="1">
    <location>
        <begin position="36"/>
        <end position="56"/>
    </location>
</feature>
<reference evidence="3 4" key="1">
    <citation type="submission" date="2018-01" db="EMBL/GenBank/DDBJ databases">
        <title>Whole genome sequencing of Histamine producing bacteria.</title>
        <authorList>
            <person name="Butler K."/>
        </authorList>
    </citation>
    <scope>NUCLEOTIDE SEQUENCE [LARGE SCALE GENOMIC DNA]</scope>
    <source>
        <strain evidence="3 4">JCM 12947</strain>
    </source>
</reference>
<accession>A0A2T3J9D1</accession>